<dbReference type="GeneID" id="80557872"/>
<reference evidence="1 2" key="1">
    <citation type="submission" date="2021-02" db="EMBL/GenBank/DDBJ databases">
        <title>Cotonvirus japonicus, which uses Golgi apparatus of host cells for its virion factory, phylogenetically links tailed tupanvirus and icosahedral mimivirus.</title>
        <authorList>
            <person name="Takahashi H."/>
            <person name="Fukaya S."/>
            <person name="Song C."/>
            <person name="Murata K."/>
            <person name="Takemura M."/>
        </authorList>
    </citation>
    <scope>NUCLEOTIDE SEQUENCE [LARGE SCALE GENOMIC DNA]</scope>
</reference>
<accession>A0ABM7NRF0</accession>
<protein>
    <submittedName>
        <fullName evidence="1">Uncharacterized protein</fullName>
    </submittedName>
</protein>
<dbReference type="EMBL" id="AP024483">
    <property type="protein sequence ID" value="BCS82667.1"/>
    <property type="molecule type" value="Genomic_DNA"/>
</dbReference>
<evidence type="ECO:0000313" key="1">
    <source>
        <dbReference type="EMBL" id="BCS82667.1"/>
    </source>
</evidence>
<evidence type="ECO:0000313" key="2">
    <source>
        <dbReference type="Proteomes" id="UP001321479"/>
    </source>
</evidence>
<sequence>MENIITDYDNYLTDLILKHIKNLSDCKNFWMITSALSKRKNEPKFNFFTPYIPDIFQNKIESIDYSTSRDDNNWDYHDGIVSTININFESNCSICTGCTYKTYYDSCGDLQYESEDESEDEPENKSKYQENYANFDSKTKTRSVILCIEDDKFDIFMDDKSIIIDKNALKLLEFLNLKINDINKKKLGILIENLINVVQQYGTESCHKYSDIDKSVFNYEYISKDKLIKKLTNKKIE</sequence>
<name>A0ABM7NRF0_9VIRU</name>
<dbReference type="InterPro" id="IPR045365">
    <property type="entry name" value="DUF5884"/>
</dbReference>
<dbReference type="Pfam" id="PF19231">
    <property type="entry name" value="DUF5884"/>
    <property type="match status" value="1"/>
</dbReference>
<keyword evidence="2" id="KW-1185">Reference proteome</keyword>
<dbReference type="RefSeq" id="YP_010841275.1">
    <property type="nucleotide sequence ID" value="NC_079139.1"/>
</dbReference>
<organism evidence="1 2">
    <name type="scientific">Cotonvirus japonicus</name>
    <dbReference type="NCBI Taxonomy" id="2811091"/>
    <lineage>
        <taxon>Viruses</taxon>
        <taxon>Varidnaviria</taxon>
        <taxon>Bamfordvirae</taxon>
        <taxon>Nucleocytoviricota</taxon>
        <taxon>Megaviricetes</taxon>
        <taxon>Imitervirales</taxon>
        <taxon>Mimiviridae</taxon>
        <taxon>Megamimivirinae</taxon>
        <taxon>Cotonvirus</taxon>
        <taxon>Cotonvirus japonicum</taxon>
    </lineage>
</organism>
<proteinExistence type="predicted"/>
<dbReference type="Proteomes" id="UP001321479">
    <property type="component" value="Segment"/>
</dbReference>